<dbReference type="SUPFAM" id="SSF51905">
    <property type="entry name" value="FAD/NAD(P)-binding domain"/>
    <property type="match status" value="1"/>
</dbReference>
<dbReference type="Gene3D" id="3.50.50.60">
    <property type="entry name" value="FAD/NAD(P)-binding domain"/>
    <property type="match status" value="1"/>
</dbReference>
<dbReference type="InterPro" id="IPR041854">
    <property type="entry name" value="BFD-like_2Fe2S-bd_dom_sf"/>
</dbReference>
<feature type="domain" description="BFD-like [2Fe-2S]-binding" evidence="2">
    <location>
        <begin position="398"/>
        <end position="451"/>
    </location>
</feature>
<evidence type="ECO:0000313" key="4">
    <source>
        <dbReference type="Proteomes" id="UP000184526"/>
    </source>
</evidence>
<reference evidence="3 4" key="1">
    <citation type="submission" date="2016-11" db="EMBL/GenBank/DDBJ databases">
        <authorList>
            <person name="Jaros S."/>
            <person name="Januszkiewicz K."/>
            <person name="Wedrychowicz H."/>
        </authorList>
    </citation>
    <scope>NUCLEOTIDE SEQUENCE [LARGE SCALE GENOMIC DNA]</scope>
    <source>
        <strain evidence="3 4">DSM 3089</strain>
    </source>
</reference>
<dbReference type="InterPro" id="IPR036188">
    <property type="entry name" value="FAD/NAD-bd_sf"/>
</dbReference>
<proteinExistence type="predicted"/>
<name>A0A1M5U9V2_9CLOT</name>
<evidence type="ECO:0000259" key="1">
    <source>
        <dbReference type="Pfam" id="PF01266"/>
    </source>
</evidence>
<dbReference type="CDD" id="cd19946">
    <property type="entry name" value="GlpA-like_Fer2_BFD-like"/>
    <property type="match status" value="1"/>
</dbReference>
<dbReference type="Gene3D" id="3.30.9.10">
    <property type="entry name" value="D-Amino Acid Oxidase, subunit A, domain 2"/>
    <property type="match status" value="1"/>
</dbReference>
<dbReference type="InterPro" id="IPR007419">
    <property type="entry name" value="BFD-like_2Fe2S-bd_dom"/>
</dbReference>
<dbReference type="Proteomes" id="UP000184526">
    <property type="component" value="Unassembled WGS sequence"/>
</dbReference>
<evidence type="ECO:0000313" key="3">
    <source>
        <dbReference type="EMBL" id="SHH59784.1"/>
    </source>
</evidence>
<gene>
    <name evidence="3" type="ORF">SAMN02745196_00908</name>
</gene>
<dbReference type="Pfam" id="PF04324">
    <property type="entry name" value="Fer2_BFD"/>
    <property type="match status" value="1"/>
</dbReference>
<dbReference type="OrthoDB" id="9801699at2"/>
<sequence length="476" mass="52112">MRDVVIIGAGVIGCSIARELSKYNLNICLIEKDNDVATGISKANSGIIHAGFNEKNGTLKAKFNVEGNRLYDSLSKELDFTFKRNGAFVLAFNEEDLETLHNLKSNGESLGIEGLEILSKEEVLKIEKNINPKVLAALHAKSSGIVNPYEVTIALAENAALNGVDFIFDAEVTSIEKCIDSYKLKLKNNDCLESKVVINAAGLNSDYINNLINNEKYDLIPVKGEYCLLDKIAGNMLNKTVFQVPNKISKGVLVTPTVDGNLLVGPTANSIKDKYSLENTKDNLELLLQKASNSIVNIPTNRILTTFSGLRPHLERKDFIVEELKDNKGFINLLAIESPGLASAPAIALYVKDLVSKTLPLKSKEDFNPYRKRLLRFTELSLDEKNKLISKNPAYGKIVCKCELISEGEIVDSINRPLGAKTVDAVKRRTRATMGGCQGVGCLLPISKIISRELGIDISEVNKNADSSPVVGFKEV</sequence>
<dbReference type="Pfam" id="PF01266">
    <property type="entry name" value="DAO"/>
    <property type="match status" value="1"/>
</dbReference>
<evidence type="ECO:0000259" key="2">
    <source>
        <dbReference type="Pfam" id="PF04324"/>
    </source>
</evidence>
<keyword evidence="4" id="KW-1185">Reference proteome</keyword>
<dbReference type="InterPro" id="IPR006076">
    <property type="entry name" value="FAD-dep_OxRdtase"/>
</dbReference>
<dbReference type="InterPro" id="IPR052745">
    <property type="entry name" value="G3P_Oxidase/Oxidoreductase"/>
</dbReference>
<dbReference type="PANTHER" id="PTHR42720:SF1">
    <property type="entry name" value="GLYCEROL 3-PHOSPHATE OXIDASE"/>
    <property type="match status" value="1"/>
</dbReference>
<dbReference type="RefSeq" id="WP_072830467.1">
    <property type="nucleotide sequence ID" value="NZ_FQXP01000003.1"/>
</dbReference>
<organism evidence="3 4">
    <name type="scientific">Clostridium collagenovorans DSM 3089</name>
    <dbReference type="NCBI Taxonomy" id="1121306"/>
    <lineage>
        <taxon>Bacteria</taxon>
        <taxon>Bacillati</taxon>
        <taxon>Bacillota</taxon>
        <taxon>Clostridia</taxon>
        <taxon>Eubacteriales</taxon>
        <taxon>Clostridiaceae</taxon>
        <taxon>Clostridium</taxon>
    </lineage>
</organism>
<protein>
    <submittedName>
        <fullName evidence="3">Glycerol-3-phosphate dehydrogenase</fullName>
    </submittedName>
</protein>
<dbReference type="EMBL" id="FQXP01000003">
    <property type="protein sequence ID" value="SHH59784.1"/>
    <property type="molecule type" value="Genomic_DNA"/>
</dbReference>
<dbReference type="PANTHER" id="PTHR42720">
    <property type="entry name" value="GLYCEROL-3-PHOSPHATE DEHYDROGENASE"/>
    <property type="match status" value="1"/>
</dbReference>
<feature type="domain" description="FAD dependent oxidoreductase" evidence="1">
    <location>
        <begin position="3"/>
        <end position="353"/>
    </location>
</feature>
<accession>A0A1M5U9V2</accession>
<dbReference type="Gene3D" id="1.10.10.1100">
    <property type="entry name" value="BFD-like [2Fe-2S]-binding domain"/>
    <property type="match status" value="1"/>
</dbReference>
<dbReference type="SUPFAM" id="SSF54373">
    <property type="entry name" value="FAD-linked reductases, C-terminal domain"/>
    <property type="match status" value="1"/>
</dbReference>
<dbReference type="AlphaFoldDB" id="A0A1M5U9V2"/>
<dbReference type="STRING" id="1121306.SAMN02745196_00908"/>